<name>A0A8K1GNJ9_9PASS</name>
<sequence>MYRVTSSWWLVTGIPQGSVLQPVLLNIFIDDLEEGIQCTLSQFADDTKLGENVDLLEGRKALQWDLGRLDPWAEASGMRCNKAKCWILPLGHNSPMKHYRLGMSGWNAVCQKRTWDFGRHDVD</sequence>
<dbReference type="AlphaFoldDB" id="A0A8K1GNJ9"/>
<protein>
    <recommendedName>
        <fullName evidence="1">Reverse transcriptase domain-containing protein</fullName>
    </recommendedName>
</protein>
<comment type="caution">
    <text evidence="2">The sequence shown here is derived from an EMBL/GenBank/DDBJ whole genome shotgun (WGS) entry which is preliminary data.</text>
</comment>
<dbReference type="InterPro" id="IPR000477">
    <property type="entry name" value="RT_dom"/>
</dbReference>
<gene>
    <name evidence="2" type="ORF">HGM15179_004723</name>
</gene>
<feature type="domain" description="Reverse transcriptase" evidence="1">
    <location>
        <begin position="1"/>
        <end position="108"/>
    </location>
</feature>
<dbReference type="PANTHER" id="PTHR33332">
    <property type="entry name" value="REVERSE TRANSCRIPTASE DOMAIN-CONTAINING PROTEIN"/>
    <property type="match status" value="1"/>
</dbReference>
<dbReference type="PROSITE" id="PS50878">
    <property type="entry name" value="RT_POL"/>
    <property type="match status" value="1"/>
</dbReference>
<accession>A0A8K1GNJ9</accession>
<reference evidence="2" key="1">
    <citation type="submission" date="2019-04" db="EMBL/GenBank/DDBJ databases">
        <title>Genome assembly of Zosterops borbonicus 15179.</title>
        <authorList>
            <person name="Leroy T."/>
            <person name="Anselmetti Y."/>
            <person name="Tilak M.-K."/>
            <person name="Nabholz B."/>
        </authorList>
    </citation>
    <scope>NUCLEOTIDE SEQUENCE</scope>
    <source>
        <strain evidence="2">HGM_15179</strain>
        <tissue evidence="2">Muscle</tissue>
    </source>
</reference>
<dbReference type="Proteomes" id="UP000796761">
    <property type="component" value="Unassembled WGS sequence"/>
</dbReference>
<proteinExistence type="predicted"/>
<dbReference type="EMBL" id="SWJQ01000098">
    <property type="protein sequence ID" value="TRZ22394.1"/>
    <property type="molecule type" value="Genomic_DNA"/>
</dbReference>
<evidence type="ECO:0000259" key="1">
    <source>
        <dbReference type="PROSITE" id="PS50878"/>
    </source>
</evidence>
<dbReference type="OrthoDB" id="416454at2759"/>
<dbReference type="Pfam" id="PF00078">
    <property type="entry name" value="RVT_1"/>
    <property type="match status" value="1"/>
</dbReference>
<evidence type="ECO:0000313" key="3">
    <source>
        <dbReference type="Proteomes" id="UP000796761"/>
    </source>
</evidence>
<keyword evidence="3" id="KW-1185">Reference proteome</keyword>
<evidence type="ECO:0000313" key="2">
    <source>
        <dbReference type="EMBL" id="TRZ22394.1"/>
    </source>
</evidence>
<organism evidence="2 3">
    <name type="scientific">Zosterops borbonicus</name>
    <dbReference type="NCBI Taxonomy" id="364589"/>
    <lineage>
        <taxon>Eukaryota</taxon>
        <taxon>Metazoa</taxon>
        <taxon>Chordata</taxon>
        <taxon>Craniata</taxon>
        <taxon>Vertebrata</taxon>
        <taxon>Euteleostomi</taxon>
        <taxon>Archelosauria</taxon>
        <taxon>Archosauria</taxon>
        <taxon>Dinosauria</taxon>
        <taxon>Saurischia</taxon>
        <taxon>Theropoda</taxon>
        <taxon>Coelurosauria</taxon>
        <taxon>Aves</taxon>
        <taxon>Neognathae</taxon>
        <taxon>Neoaves</taxon>
        <taxon>Telluraves</taxon>
        <taxon>Australaves</taxon>
        <taxon>Passeriformes</taxon>
        <taxon>Sylvioidea</taxon>
        <taxon>Zosteropidae</taxon>
        <taxon>Zosterops</taxon>
    </lineage>
</organism>